<dbReference type="PANTHER" id="PTHR30574:SF1">
    <property type="entry name" value="SULPHUR TRANSPORT DOMAIN-CONTAINING PROTEIN"/>
    <property type="match status" value="1"/>
</dbReference>
<keyword evidence="2" id="KW-0813">Transport</keyword>
<evidence type="ECO:0000256" key="6">
    <source>
        <dbReference type="ARBA" id="ARBA00022989"/>
    </source>
</evidence>
<gene>
    <name evidence="9" type="ORF">G4V39_09300</name>
</gene>
<evidence type="ECO:0000256" key="8">
    <source>
        <dbReference type="ARBA" id="ARBA00035655"/>
    </source>
</evidence>
<evidence type="ECO:0000256" key="7">
    <source>
        <dbReference type="ARBA" id="ARBA00023136"/>
    </source>
</evidence>
<evidence type="ECO:0000313" key="10">
    <source>
        <dbReference type="Proteomes" id="UP000502179"/>
    </source>
</evidence>
<dbReference type="Pfam" id="PF04143">
    <property type="entry name" value="Sulf_transp"/>
    <property type="match status" value="2"/>
</dbReference>
<dbReference type="PANTHER" id="PTHR30574">
    <property type="entry name" value="INNER MEMBRANE PROTEIN YEDE"/>
    <property type="match status" value="1"/>
</dbReference>
<dbReference type="EMBL" id="CP048877">
    <property type="protein sequence ID" value="QIJ72454.1"/>
    <property type="molecule type" value="Genomic_DNA"/>
</dbReference>
<dbReference type="InterPro" id="IPR007272">
    <property type="entry name" value="Sulf_transp_TsuA/YedE"/>
</dbReference>
<proteinExistence type="inferred from homology"/>
<keyword evidence="4" id="KW-0997">Cell inner membrane</keyword>
<keyword evidence="7" id="KW-0472">Membrane</keyword>
<evidence type="ECO:0000256" key="4">
    <source>
        <dbReference type="ARBA" id="ARBA00022519"/>
    </source>
</evidence>
<dbReference type="RefSeq" id="WP_166032670.1">
    <property type="nucleotide sequence ID" value="NZ_CP048877.1"/>
</dbReference>
<keyword evidence="3" id="KW-1003">Cell membrane</keyword>
<evidence type="ECO:0000256" key="3">
    <source>
        <dbReference type="ARBA" id="ARBA00022475"/>
    </source>
</evidence>
<evidence type="ECO:0000313" key="9">
    <source>
        <dbReference type="EMBL" id="QIJ72454.1"/>
    </source>
</evidence>
<keyword evidence="6" id="KW-1133">Transmembrane helix</keyword>
<evidence type="ECO:0000256" key="1">
    <source>
        <dbReference type="ARBA" id="ARBA00004429"/>
    </source>
</evidence>
<keyword evidence="10" id="KW-1185">Reference proteome</keyword>
<accession>A0A6G7PXN7</accession>
<dbReference type="AlphaFoldDB" id="A0A6G7PXN7"/>
<evidence type="ECO:0000256" key="5">
    <source>
        <dbReference type="ARBA" id="ARBA00022692"/>
    </source>
</evidence>
<reference evidence="9 10" key="1">
    <citation type="submission" date="2020-02" db="EMBL/GenBank/DDBJ databases">
        <title>Genome analysis of Thermosulfuriphilus ammonigenes ST65T, an anaerobic thermophilic chemolithoautotrophic bacterium isolated from a deep-sea hydrothermal vent.</title>
        <authorList>
            <person name="Slobodkina G."/>
            <person name="Allioux M."/>
            <person name="Merkel A."/>
            <person name="Alain K."/>
            <person name="Jebbar M."/>
            <person name="Slobodkin A."/>
        </authorList>
    </citation>
    <scope>NUCLEOTIDE SEQUENCE [LARGE SCALE GENOMIC DNA]</scope>
    <source>
        <strain evidence="9 10">ST65</strain>
    </source>
</reference>
<dbReference type="KEGG" id="tav:G4V39_09300"/>
<comment type="subcellular location">
    <subcellularLocation>
        <location evidence="1">Cell inner membrane</location>
        <topology evidence="1">Multi-pass membrane protein</topology>
    </subcellularLocation>
</comment>
<protein>
    <submittedName>
        <fullName evidence="9">YeeE/YedE family protein</fullName>
    </submittedName>
</protein>
<keyword evidence="5" id="KW-0812">Transmembrane</keyword>
<dbReference type="Proteomes" id="UP000502179">
    <property type="component" value="Chromosome"/>
</dbReference>
<evidence type="ECO:0000256" key="2">
    <source>
        <dbReference type="ARBA" id="ARBA00022448"/>
    </source>
</evidence>
<comment type="similarity">
    <text evidence="8">Belongs to the TsuA/YedE (TC 9.B.102) family.</text>
</comment>
<sequence>MAEDNVLSQRIKELYNAFFVRDWSPLMGAILIAFFAVLMEAWYRPWGIVGGLRNWADWFFYLIGLYEDEPPHVLWFSSSVMNIGFIAGAFISALMSRNFAFRIPPTLEIIKGFVAGILMGIGASLAMGCNIGGFYVAIQNLAANGLLMFIGLIFGTMLGLKYLIWEMNHFFPSGGREIGPPRNAEPYIGVLCIVALFVAAYMYMGSDMDDAELMAGYLLIGSALGFTMHRSRLCMVNGLREPFMTGDAKMGKAVMLSIILGAIGVAILKYQGLRAEELYVTPTFGLGALLGGFIFGAAMVVAGGCGSGSLWRVGEGQLKLWIVAITFGLTNSIVRHLFAEYDVIEEGYLGKAIYLPDYLGYGGTLFLITAIMIIWYIIIDWNEETNKMVFEI</sequence>
<name>A0A6G7PXN7_9BACT</name>
<organism evidence="9 10">
    <name type="scientific">Thermosulfuriphilus ammonigenes</name>
    <dbReference type="NCBI Taxonomy" id="1936021"/>
    <lineage>
        <taxon>Bacteria</taxon>
        <taxon>Pseudomonadati</taxon>
        <taxon>Thermodesulfobacteriota</taxon>
        <taxon>Thermodesulfobacteria</taxon>
        <taxon>Thermodesulfobacteriales</taxon>
        <taxon>Thermodesulfobacteriaceae</taxon>
        <taxon>Thermosulfuriphilus</taxon>
    </lineage>
</organism>
<dbReference type="GO" id="GO:0005886">
    <property type="term" value="C:plasma membrane"/>
    <property type="evidence" value="ECO:0007669"/>
    <property type="project" value="UniProtKB-SubCell"/>
</dbReference>